<evidence type="ECO:0000256" key="2">
    <source>
        <dbReference type="ARBA" id="ARBA00023082"/>
    </source>
</evidence>
<dbReference type="GO" id="GO:0003677">
    <property type="term" value="F:DNA binding"/>
    <property type="evidence" value="ECO:0007669"/>
    <property type="project" value="UniProtKB-KW"/>
</dbReference>
<keyword evidence="1" id="KW-0805">Transcription regulation</keyword>
<evidence type="ECO:0000259" key="5">
    <source>
        <dbReference type="PROSITE" id="PS00715"/>
    </source>
</evidence>
<dbReference type="Gene3D" id="1.20.120.1810">
    <property type="match status" value="1"/>
</dbReference>
<sequence>MDDLIQEGNIGLFNAAQTFIPSKDTKFSTYAANGITKAIRTKLKALRKYQREVSEDEIPRPPYHHITPEKLISERLHFYLRLGNLSSEEAEIIKLTLQGYDTPEIGAKLGVSKAAAGQKRTKALLKLKIIDAKRLPAKLLLDDVFIEKLFEYKDDHYLILKHDSYESIRLAKSLIEDEDSLYTMLCILDTNHAQQVKRQKIKLRQAA</sequence>
<evidence type="ECO:0000313" key="6">
    <source>
        <dbReference type="EMBL" id="OGC16338.1"/>
    </source>
</evidence>
<name>A0A1F4S7C2_UNCSA</name>
<feature type="domain" description="RNA polymerase sigma-70" evidence="5">
    <location>
        <begin position="3"/>
        <end position="16"/>
    </location>
</feature>
<dbReference type="InterPro" id="IPR000943">
    <property type="entry name" value="RNA_pol_sigma70"/>
</dbReference>
<comment type="caution">
    <text evidence="6">The sequence shown here is derived from an EMBL/GenBank/DDBJ whole genome shotgun (WGS) entry which is preliminary data.</text>
</comment>
<dbReference type="Pfam" id="PF04542">
    <property type="entry name" value="Sigma70_r2"/>
    <property type="match status" value="1"/>
</dbReference>
<dbReference type="InterPro" id="IPR050239">
    <property type="entry name" value="Sigma-70_RNA_pol_init_factors"/>
</dbReference>
<dbReference type="EMBL" id="MEUA01000010">
    <property type="protein sequence ID" value="OGC16338.1"/>
    <property type="molecule type" value="Genomic_DNA"/>
</dbReference>
<evidence type="ECO:0000256" key="4">
    <source>
        <dbReference type="ARBA" id="ARBA00023163"/>
    </source>
</evidence>
<dbReference type="PANTHER" id="PTHR30603:SF47">
    <property type="entry name" value="RNA POLYMERASE SIGMA FACTOR SIGD, CHLOROPLASTIC"/>
    <property type="match status" value="1"/>
</dbReference>
<gene>
    <name evidence="6" type="ORF">A2290_04495</name>
</gene>
<keyword evidence="4" id="KW-0804">Transcription</keyword>
<dbReference type="SUPFAM" id="SSF88659">
    <property type="entry name" value="Sigma3 and sigma4 domains of RNA polymerase sigma factors"/>
    <property type="match status" value="1"/>
</dbReference>
<evidence type="ECO:0000256" key="1">
    <source>
        <dbReference type="ARBA" id="ARBA00023015"/>
    </source>
</evidence>
<dbReference type="NCBIfam" id="TIGR02937">
    <property type="entry name" value="sigma70-ECF"/>
    <property type="match status" value="1"/>
</dbReference>
<dbReference type="SMART" id="SM00421">
    <property type="entry name" value="HTH_LUXR"/>
    <property type="match status" value="1"/>
</dbReference>
<dbReference type="GO" id="GO:0006352">
    <property type="term" value="P:DNA-templated transcription initiation"/>
    <property type="evidence" value="ECO:0007669"/>
    <property type="project" value="InterPro"/>
</dbReference>
<reference evidence="6 7" key="1">
    <citation type="journal article" date="2016" name="Nat. Commun.">
        <title>Thousands of microbial genomes shed light on interconnected biogeochemical processes in an aquifer system.</title>
        <authorList>
            <person name="Anantharaman K."/>
            <person name="Brown C.T."/>
            <person name="Hug L.A."/>
            <person name="Sharon I."/>
            <person name="Castelle C.J."/>
            <person name="Probst A.J."/>
            <person name="Thomas B.C."/>
            <person name="Singh A."/>
            <person name="Wilkins M.J."/>
            <person name="Karaoz U."/>
            <person name="Brodie E.L."/>
            <person name="Williams K.H."/>
            <person name="Hubbard S.S."/>
            <person name="Banfield J.F."/>
        </authorList>
    </citation>
    <scope>NUCLEOTIDE SEQUENCE [LARGE SCALE GENOMIC DNA]</scope>
</reference>
<dbReference type="InterPro" id="IPR014284">
    <property type="entry name" value="RNA_pol_sigma-70_dom"/>
</dbReference>
<dbReference type="InterPro" id="IPR013324">
    <property type="entry name" value="RNA_pol_sigma_r3/r4-like"/>
</dbReference>
<dbReference type="GO" id="GO:0016987">
    <property type="term" value="F:sigma factor activity"/>
    <property type="evidence" value="ECO:0007669"/>
    <property type="project" value="UniProtKB-KW"/>
</dbReference>
<dbReference type="Proteomes" id="UP000177905">
    <property type="component" value="Unassembled WGS sequence"/>
</dbReference>
<dbReference type="InterPro" id="IPR036388">
    <property type="entry name" value="WH-like_DNA-bd_sf"/>
</dbReference>
<keyword evidence="3" id="KW-0238">DNA-binding</keyword>
<dbReference type="AlphaFoldDB" id="A0A1F4S7C2"/>
<evidence type="ECO:0000313" key="7">
    <source>
        <dbReference type="Proteomes" id="UP000177905"/>
    </source>
</evidence>
<evidence type="ECO:0000256" key="3">
    <source>
        <dbReference type="ARBA" id="ARBA00023125"/>
    </source>
</evidence>
<dbReference type="Gene3D" id="1.10.10.10">
    <property type="entry name" value="Winged helix-like DNA-binding domain superfamily/Winged helix DNA-binding domain"/>
    <property type="match status" value="1"/>
</dbReference>
<dbReference type="SUPFAM" id="SSF88946">
    <property type="entry name" value="Sigma2 domain of RNA polymerase sigma factors"/>
    <property type="match status" value="1"/>
</dbReference>
<accession>A0A1F4S7C2</accession>
<dbReference type="InterPro" id="IPR000792">
    <property type="entry name" value="Tscrpt_reg_LuxR_C"/>
</dbReference>
<proteinExistence type="predicted"/>
<dbReference type="PROSITE" id="PS00715">
    <property type="entry name" value="SIGMA70_1"/>
    <property type="match status" value="1"/>
</dbReference>
<keyword evidence="2" id="KW-0731">Sigma factor</keyword>
<dbReference type="InterPro" id="IPR007627">
    <property type="entry name" value="RNA_pol_sigma70_r2"/>
</dbReference>
<organism evidence="6 7">
    <name type="scientific">candidate division WOR-1 bacterium RIFOXYB2_FULL_36_35</name>
    <dbReference type="NCBI Taxonomy" id="1802578"/>
    <lineage>
        <taxon>Bacteria</taxon>
        <taxon>Bacillati</taxon>
        <taxon>Saganbacteria</taxon>
    </lineage>
</organism>
<dbReference type="PANTHER" id="PTHR30603">
    <property type="entry name" value="RNA POLYMERASE SIGMA FACTOR RPO"/>
    <property type="match status" value="1"/>
</dbReference>
<dbReference type="InterPro" id="IPR013325">
    <property type="entry name" value="RNA_pol_sigma_r2"/>
</dbReference>
<protein>
    <recommendedName>
        <fullName evidence="5">RNA polymerase sigma-70 domain-containing protein</fullName>
    </recommendedName>
</protein>